<dbReference type="AlphaFoldDB" id="A0A2G9U7H1"/>
<dbReference type="SUPFAM" id="SSF55797">
    <property type="entry name" value="PR-1-like"/>
    <property type="match status" value="1"/>
</dbReference>
<dbReference type="Proteomes" id="UP000230423">
    <property type="component" value="Unassembled WGS sequence"/>
</dbReference>
<feature type="domain" description="SCP" evidence="1">
    <location>
        <begin position="43"/>
        <end position="128"/>
    </location>
</feature>
<name>A0A2G9U7H1_TELCI</name>
<gene>
    <name evidence="2" type="ORF">TELCIR_12091</name>
</gene>
<evidence type="ECO:0000259" key="1">
    <source>
        <dbReference type="Pfam" id="PF00188"/>
    </source>
</evidence>
<dbReference type="Gene3D" id="3.40.33.10">
    <property type="entry name" value="CAP"/>
    <property type="match status" value="1"/>
</dbReference>
<evidence type="ECO:0000313" key="3">
    <source>
        <dbReference type="Proteomes" id="UP000230423"/>
    </source>
</evidence>
<dbReference type="InterPro" id="IPR035940">
    <property type="entry name" value="CAP_sf"/>
</dbReference>
<evidence type="ECO:0000313" key="2">
    <source>
        <dbReference type="EMBL" id="PIO66206.1"/>
    </source>
</evidence>
<proteinExistence type="predicted"/>
<organism evidence="2 3">
    <name type="scientific">Teladorsagia circumcincta</name>
    <name type="common">Brown stomach worm</name>
    <name type="synonym">Ostertagia circumcincta</name>
    <dbReference type="NCBI Taxonomy" id="45464"/>
    <lineage>
        <taxon>Eukaryota</taxon>
        <taxon>Metazoa</taxon>
        <taxon>Ecdysozoa</taxon>
        <taxon>Nematoda</taxon>
        <taxon>Chromadorea</taxon>
        <taxon>Rhabditida</taxon>
        <taxon>Rhabditina</taxon>
        <taxon>Rhabditomorpha</taxon>
        <taxon>Strongyloidea</taxon>
        <taxon>Trichostrongylidae</taxon>
        <taxon>Teladorsagia</taxon>
    </lineage>
</organism>
<dbReference type="OrthoDB" id="5877551at2759"/>
<accession>A0A2G9U7H1</accession>
<keyword evidence="3" id="KW-1185">Reference proteome</keyword>
<dbReference type="Pfam" id="PF00188">
    <property type="entry name" value="CAP"/>
    <property type="match status" value="1"/>
</dbReference>
<reference evidence="2 3" key="1">
    <citation type="submission" date="2015-09" db="EMBL/GenBank/DDBJ databases">
        <title>Draft genome of the parasitic nematode Teladorsagia circumcincta isolate WARC Sus (inbred).</title>
        <authorList>
            <person name="Mitreva M."/>
        </authorList>
    </citation>
    <scope>NUCLEOTIDE SEQUENCE [LARGE SCALE GENOMIC DNA]</scope>
    <source>
        <strain evidence="2 3">S</strain>
    </source>
</reference>
<dbReference type="CDD" id="cd05380">
    <property type="entry name" value="CAP_euk"/>
    <property type="match status" value="1"/>
</dbReference>
<dbReference type="EMBL" id="KZ348424">
    <property type="protein sequence ID" value="PIO66206.1"/>
    <property type="molecule type" value="Genomic_DNA"/>
</dbReference>
<protein>
    <recommendedName>
        <fullName evidence="1">SCP domain-containing protein</fullName>
    </recommendedName>
</protein>
<sequence length="139" mass="16283">MDFQMPLHPLTTEECMTMSEQDAPRSCNNHDEVMTQKVRQAAVDVHNKFRNILATGRVREAPYYVHFLPEAADMRAMTYDCGLENKALMRDLCMKLPRRRTFNYTGRNYGYITATVYIDNAEKAMIQWPKQKLKKWAAQ</sequence>
<dbReference type="InterPro" id="IPR014044">
    <property type="entry name" value="CAP_dom"/>
</dbReference>